<gene>
    <name evidence="3" type="ORF">BCR42DRAFT_350294</name>
</gene>
<dbReference type="GO" id="GO:0034657">
    <property type="term" value="C:GID complex"/>
    <property type="evidence" value="ECO:0007669"/>
    <property type="project" value="TreeGrafter"/>
</dbReference>
<protein>
    <submittedName>
        <fullName evidence="3">Vacuolar import and degradation protein-domain-containing protein</fullName>
    </submittedName>
</protein>
<dbReference type="GO" id="GO:0045721">
    <property type="term" value="P:negative regulation of gluconeogenesis"/>
    <property type="evidence" value="ECO:0007669"/>
    <property type="project" value="TreeGrafter"/>
</dbReference>
<evidence type="ECO:0000256" key="1">
    <source>
        <dbReference type="ARBA" id="ARBA00061469"/>
    </source>
</evidence>
<dbReference type="InterPro" id="IPR018618">
    <property type="entry name" value="GID4/10-like"/>
</dbReference>
<feature type="compositionally biased region" description="Polar residues" evidence="2">
    <location>
        <begin position="36"/>
        <end position="51"/>
    </location>
</feature>
<dbReference type="OrthoDB" id="62at2759"/>
<name>A0A1X2ILI5_9FUNG</name>
<dbReference type="Pfam" id="PF09783">
    <property type="entry name" value="Vac_ImportDeg"/>
    <property type="match status" value="1"/>
</dbReference>
<dbReference type="EMBL" id="MCGE01000009">
    <property type="protein sequence ID" value="ORZ17863.1"/>
    <property type="molecule type" value="Genomic_DNA"/>
</dbReference>
<dbReference type="GO" id="GO:0007039">
    <property type="term" value="P:protein catabolic process in the vacuole"/>
    <property type="evidence" value="ECO:0007669"/>
    <property type="project" value="TreeGrafter"/>
</dbReference>
<dbReference type="GO" id="GO:0006623">
    <property type="term" value="P:protein targeting to vacuole"/>
    <property type="evidence" value="ECO:0007669"/>
    <property type="project" value="TreeGrafter"/>
</dbReference>
<comment type="caution">
    <text evidence="3">The sequence shown here is derived from an EMBL/GenBank/DDBJ whole genome shotgun (WGS) entry which is preliminary data.</text>
</comment>
<feature type="region of interest" description="Disordered" evidence="2">
    <location>
        <begin position="1"/>
        <end position="62"/>
    </location>
</feature>
<dbReference type="GO" id="GO:0043161">
    <property type="term" value="P:proteasome-mediated ubiquitin-dependent protein catabolic process"/>
    <property type="evidence" value="ECO:0007669"/>
    <property type="project" value="TreeGrafter"/>
</dbReference>
<reference evidence="3 4" key="1">
    <citation type="submission" date="2016-07" db="EMBL/GenBank/DDBJ databases">
        <title>Pervasive Adenine N6-methylation of Active Genes in Fungi.</title>
        <authorList>
            <consortium name="DOE Joint Genome Institute"/>
            <person name="Mondo S.J."/>
            <person name="Dannebaum R.O."/>
            <person name="Kuo R.C."/>
            <person name="Labutti K."/>
            <person name="Haridas S."/>
            <person name="Kuo A."/>
            <person name="Salamov A."/>
            <person name="Ahrendt S.R."/>
            <person name="Lipzen A."/>
            <person name="Sullivan W."/>
            <person name="Andreopoulos W.B."/>
            <person name="Clum A."/>
            <person name="Lindquist E."/>
            <person name="Daum C."/>
            <person name="Ramamoorthy G.K."/>
            <person name="Gryganskyi A."/>
            <person name="Culley D."/>
            <person name="Magnuson J.K."/>
            <person name="James T.Y."/>
            <person name="O'Malley M.A."/>
            <person name="Stajich J.E."/>
            <person name="Spatafora J.W."/>
            <person name="Visel A."/>
            <person name="Grigoriev I.V."/>
        </authorList>
    </citation>
    <scope>NUCLEOTIDE SEQUENCE [LARGE SCALE GENOMIC DNA]</scope>
    <source>
        <strain evidence="3 4">NRRL 1336</strain>
    </source>
</reference>
<evidence type="ECO:0000313" key="4">
    <source>
        <dbReference type="Proteomes" id="UP000193560"/>
    </source>
</evidence>
<dbReference type="PANTHER" id="PTHR14534:SF3">
    <property type="entry name" value="GID COMPLEX SUBUNIT 4 HOMOLOG"/>
    <property type="match status" value="1"/>
</dbReference>
<keyword evidence="4" id="KW-1185">Reference proteome</keyword>
<feature type="compositionally biased region" description="Low complexity" evidence="2">
    <location>
        <begin position="1"/>
        <end position="18"/>
    </location>
</feature>
<dbReference type="AlphaFoldDB" id="A0A1X2ILI5"/>
<dbReference type="STRING" id="90262.A0A1X2ILI5"/>
<dbReference type="GO" id="GO:0005773">
    <property type="term" value="C:vacuole"/>
    <property type="evidence" value="ECO:0007669"/>
    <property type="project" value="GOC"/>
</dbReference>
<proteinExistence type="inferred from homology"/>
<organism evidence="3 4">
    <name type="scientific">Absidia repens</name>
    <dbReference type="NCBI Taxonomy" id="90262"/>
    <lineage>
        <taxon>Eukaryota</taxon>
        <taxon>Fungi</taxon>
        <taxon>Fungi incertae sedis</taxon>
        <taxon>Mucoromycota</taxon>
        <taxon>Mucoromycotina</taxon>
        <taxon>Mucoromycetes</taxon>
        <taxon>Mucorales</taxon>
        <taxon>Cunninghamellaceae</taxon>
        <taxon>Absidia</taxon>
    </lineage>
</organism>
<evidence type="ECO:0000256" key="2">
    <source>
        <dbReference type="SAM" id="MobiDB-lite"/>
    </source>
</evidence>
<dbReference type="Proteomes" id="UP000193560">
    <property type="component" value="Unassembled WGS sequence"/>
</dbReference>
<dbReference type="PANTHER" id="PTHR14534">
    <property type="entry name" value="VACUOLAR IMPORT AND DEGRADATION PROTEIN 24"/>
    <property type="match status" value="1"/>
</dbReference>
<sequence>MPIPSSTTSPVTSPRPTTFDVYDKPSAKKPIPPNTKAPTTPINSHQELSCTKKQKQTRSLLGSRHSLHTWTDLSDHRIRNSQLGNLYAGSRFTGSQKCGENKYDVVVDIQNVNLEESTLCGYLNIKGLTTEFPELTTYFEGEIIGPKYSFLTRKWQAQHYIDVAHWKRFPSFQKYVSVFNQDGFVYDPKNEDFVYMRWKEKFLVPDHHVDNIEGASFAGFYYVCFQRSTNTISGMYFYRHFTQWYQELSLRHDQQRCFGSYEFR</sequence>
<comment type="similarity">
    <text evidence="1">Belongs to the GID4/VID24 family.</text>
</comment>
<evidence type="ECO:0000313" key="3">
    <source>
        <dbReference type="EMBL" id="ORZ17863.1"/>
    </source>
</evidence>
<accession>A0A1X2ILI5</accession>